<dbReference type="EMBL" id="WKJK01000008">
    <property type="protein sequence ID" value="MRW91797.1"/>
    <property type="molecule type" value="Genomic_DNA"/>
</dbReference>
<sequence>MKNADLQARKNAATPRGVGVMCDFYAQRAKNAELWDVEGRRFIDFASGIAVLNTGHCHPRLVAAIQEQLQHFTHTAYQIVPYESYVALAERINALAAGDFAKKTALFSTGAEAVENAIKIARAHTGRSGVIAFSGGFHGRTMMGMALTGKVVPYKVGFGPFPGETYHVPFPVELHGVTVQDSLDAIAQLFRADIDPKRVAAIIIEPVQGEGGFYVTPPELMRALRKICDDHGILLIADEVQTGFARTGKLFAMQHYDVAPDLTTMAKSLAGGMPLAAVCGRAEVMDAPAPGGLGGTYAGNPLAVASAHAVLDVIDDEKLLDRSNRLGDQLQAMLNEVRASVPHIADVRGLGSMVAVEFNDPASGKPDPDFTKKVQRVALEKGLLLLTCGVHSNVVRFLFPLTIEDSVMTEALAILDAALRA</sequence>
<dbReference type="NCBIfam" id="TIGR00700">
    <property type="entry name" value="GABAtrnsam"/>
    <property type="match status" value="1"/>
</dbReference>
<dbReference type="AlphaFoldDB" id="A0A6I2L3R9"/>
<dbReference type="RefSeq" id="WP_154378538.1">
    <property type="nucleotide sequence ID" value="NZ_WKJK01000008.1"/>
</dbReference>
<name>A0A6I2L3R9_9BURK</name>
<dbReference type="Proteomes" id="UP000433309">
    <property type="component" value="Unassembled WGS sequence"/>
</dbReference>
<evidence type="ECO:0000256" key="1">
    <source>
        <dbReference type="ARBA" id="ARBA00001933"/>
    </source>
</evidence>
<proteinExistence type="inferred from homology"/>
<reference evidence="7 8" key="1">
    <citation type="submission" date="2019-11" db="EMBL/GenBank/DDBJ databases">
        <title>Novel species isolated from a subtropical stream in China.</title>
        <authorList>
            <person name="Lu H."/>
        </authorList>
    </citation>
    <scope>NUCLEOTIDE SEQUENCE [LARGE SCALE GENOMIC DNA]</scope>
    <source>
        <strain evidence="7 8">FT80W</strain>
    </source>
</reference>
<dbReference type="PANTHER" id="PTHR11986">
    <property type="entry name" value="AMINOTRANSFERASE CLASS III"/>
    <property type="match status" value="1"/>
</dbReference>
<evidence type="ECO:0000313" key="8">
    <source>
        <dbReference type="Proteomes" id="UP000433309"/>
    </source>
</evidence>
<dbReference type="EC" id="2.6.1.19" evidence="7"/>
<dbReference type="SUPFAM" id="SSF53383">
    <property type="entry name" value="PLP-dependent transferases"/>
    <property type="match status" value="1"/>
</dbReference>
<dbReference type="Gene3D" id="3.90.1150.10">
    <property type="entry name" value="Aspartate Aminotransferase, domain 1"/>
    <property type="match status" value="1"/>
</dbReference>
<protein>
    <submittedName>
        <fullName evidence="7">4-aminobutyrate--2-oxoglutarate transaminase</fullName>
        <ecNumber evidence="7">2.6.1.19</ecNumber>
    </submittedName>
</protein>
<gene>
    <name evidence="7" type="ORF">GJ699_17520</name>
</gene>
<dbReference type="NCBIfam" id="NF005692">
    <property type="entry name" value="PRK07495.1"/>
    <property type="match status" value="1"/>
</dbReference>
<dbReference type="CDD" id="cd00610">
    <property type="entry name" value="OAT_like"/>
    <property type="match status" value="1"/>
</dbReference>
<evidence type="ECO:0000256" key="3">
    <source>
        <dbReference type="ARBA" id="ARBA00022576"/>
    </source>
</evidence>
<evidence type="ECO:0000313" key="7">
    <source>
        <dbReference type="EMBL" id="MRW91797.1"/>
    </source>
</evidence>
<comment type="cofactor">
    <cofactor evidence="1">
        <name>pyridoxal 5'-phosphate</name>
        <dbReference type="ChEBI" id="CHEBI:597326"/>
    </cofactor>
</comment>
<dbReference type="GO" id="GO:0009448">
    <property type="term" value="P:gamma-aminobutyric acid metabolic process"/>
    <property type="evidence" value="ECO:0007669"/>
    <property type="project" value="InterPro"/>
</dbReference>
<accession>A0A6I2L3R9</accession>
<keyword evidence="4 7" id="KW-0808">Transferase</keyword>
<dbReference type="PROSITE" id="PS00600">
    <property type="entry name" value="AA_TRANSFER_CLASS_3"/>
    <property type="match status" value="1"/>
</dbReference>
<dbReference type="PIRSF" id="PIRSF000521">
    <property type="entry name" value="Transaminase_4ab_Lys_Orn"/>
    <property type="match status" value="1"/>
</dbReference>
<dbReference type="InterPro" id="IPR005814">
    <property type="entry name" value="Aminotrans_3"/>
</dbReference>
<dbReference type="NCBIfam" id="NF005272">
    <property type="entry name" value="PRK06777.1"/>
    <property type="match status" value="1"/>
</dbReference>
<evidence type="ECO:0000256" key="4">
    <source>
        <dbReference type="ARBA" id="ARBA00022679"/>
    </source>
</evidence>
<dbReference type="InterPro" id="IPR050103">
    <property type="entry name" value="Class-III_PLP-dep_AT"/>
</dbReference>
<organism evidence="7 8">
    <name type="scientific">Duganella guangzhouensis</name>
    <dbReference type="NCBI Taxonomy" id="2666084"/>
    <lineage>
        <taxon>Bacteria</taxon>
        <taxon>Pseudomonadati</taxon>
        <taxon>Pseudomonadota</taxon>
        <taxon>Betaproteobacteria</taxon>
        <taxon>Burkholderiales</taxon>
        <taxon>Oxalobacteraceae</taxon>
        <taxon>Telluria group</taxon>
        <taxon>Duganella</taxon>
    </lineage>
</organism>
<dbReference type="GO" id="GO:0034386">
    <property type="term" value="F:4-aminobutyrate:2-oxoglutarate transaminase activity"/>
    <property type="evidence" value="ECO:0007669"/>
    <property type="project" value="UniProtKB-EC"/>
</dbReference>
<keyword evidence="8" id="KW-1185">Reference proteome</keyword>
<evidence type="ECO:0000256" key="6">
    <source>
        <dbReference type="RuleBase" id="RU003560"/>
    </source>
</evidence>
<dbReference type="InterPro" id="IPR015424">
    <property type="entry name" value="PyrdxlP-dep_Trfase"/>
</dbReference>
<dbReference type="InterPro" id="IPR015421">
    <property type="entry name" value="PyrdxlP-dep_Trfase_major"/>
</dbReference>
<dbReference type="GO" id="GO:0042802">
    <property type="term" value="F:identical protein binding"/>
    <property type="evidence" value="ECO:0007669"/>
    <property type="project" value="TreeGrafter"/>
</dbReference>
<dbReference type="InterPro" id="IPR015422">
    <property type="entry name" value="PyrdxlP-dep_Trfase_small"/>
</dbReference>
<evidence type="ECO:0000256" key="5">
    <source>
        <dbReference type="ARBA" id="ARBA00022898"/>
    </source>
</evidence>
<comment type="caution">
    <text evidence="7">The sequence shown here is derived from an EMBL/GenBank/DDBJ whole genome shotgun (WGS) entry which is preliminary data.</text>
</comment>
<keyword evidence="3 7" id="KW-0032">Aminotransferase</keyword>
<comment type="similarity">
    <text evidence="2 6">Belongs to the class-III pyridoxal-phosphate-dependent aminotransferase family.</text>
</comment>
<dbReference type="Pfam" id="PF00202">
    <property type="entry name" value="Aminotran_3"/>
    <property type="match status" value="1"/>
</dbReference>
<dbReference type="InterPro" id="IPR049704">
    <property type="entry name" value="Aminotrans_3_PPA_site"/>
</dbReference>
<dbReference type="Gene3D" id="3.40.640.10">
    <property type="entry name" value="Type I PLP-dependent aspartate aminotransferase-like (Major domain)"/>
    <property type="match status" value="1"/>
</dbReference>
<dbReference type="InterPro" id="IPR004632">
    <property type="entry name" value="4NH2But_aminotransferase_bac"/>
</dbReference>
<dbReference type="GO" id="GO:0030170">
    <property type="term" value="F:pyridoxal phosphate binding"/>
    <property type="evidence" value="ECO:0007669"/>
    <property type="project" value="InterPro"/>
</dbReference>
<keyword evidence="5 6" id="KW-0663">Pyridoxal phosphate</keyword>
<evidence type="ECO:0000256" key="2">
    <source>
        <dbReference type="ARBA" id="ARBA00008954"/>
    </source>
</evidence>
<dbReference type="FunFam" id="3.40.640.10:FF:000013">
    <property type="entry name" value="4-aminobutyrate aminotransferase"/>
    <property type="match status" value="1"/>
</dbReference>